<dbReference type="PANTHER" id="PTHR43080">
    <property type="entry name" value="CBS DOMAIN-CONTAINING PROTEIN CBSX3, MITOCHONDRIAL"/>
    <property type="match status" value="1"/>
</dbReference>
<dbReference type="PANTHER" id="PTHR43080:SF2">
    <property type="entry name" value="CBS DOMAIN-CONTAINING PROTEIN"/>
    <property type="match status" value="1"/>
</dbReference>
<dbReference type="AlphaFoldDB" id="A0A1F7KAM0"/>
<dbReference type="InterPro" id="IPR000644">
    <property type="entry name" value="CBS_dom"/>
</dbReference>
<feature type="domain" description="CBS" evidence="3">
    <location>
        <begin position="74"/>
        <end position="134"/>
    </location>
</feature>
<sequence length="284" mass="32182">MKAKSQPNRGITAKDILKTQGIISLSPDDKLAEAISKFKSSHDAVMVTEQGQYLGLINSYFTLTKRNYPVSAKLKKCLFSPPKLNLDTKIEEIARLMLESKVHYLPVLDSANQMLGIVTARRVLRSQLNNAKATRAVSDLVDNKHHLQSINLNSSFEEVLRFFQRSKLSKIVIVNQENNLQGIVSLFDLLPLFNEPKERMGFFDRGEPVNQLAKYTIKHVLKTVTIQVAPEQKISEVIKLILDKEIGSVIVMKNRFQPLNIITTSDLLRYLFKSNSKRSTRSAN</sequence>
<dbReference type="SUPFAM" id="SSF54631">
    <property type="entry name" value="CBS-domain pair"/>
    <property type="match status" value="2"/>
</dbReference>
<dbReference type="InterPro" id="IPR051257">
    <property type="entry name" value="Diverse_CBS-Domain"/>
</dbReference>
<evidence type="ECO:0000256" key="2">
    <source>
        <dbReference type="PROSITE-ProRule" id="PRU00703"/>
    </source>
</evidence>
<evidence type="ECO:0000313" key="5">
    <source>
        <dbReference type="Proteomes" id="UP000178450"/>
    </source>
</evidence>
<dbReference type="SMART" id="SM00116">
    <property type="entry name" value="CBS"/>
    <property type="match status" value="4"/>
</dbReference>
<dbReference type="PROSITE" id="PS51371">
    <property type="entry name" value="CBS"/>
    <property type="match status" value="3"/>
</dbReference>
<dbReference type="InterPro" id="IPR046342">
    <property type="entry name" value="CBS_dom_sf"/>
</dbReference>
<keyword evidence="1 2" id="KW-0129">CBS domain</keyword>
<dbReference type="EMBL" id="MGBG01000013">
    <property type="protein sequence ID" value="OGK64912.1"/>
    <property type="molecule type" value="Genomic_DNA"/>
</dbReference>
<dbReference type="Pfam" id="PF00571">
    <property type="entry name" value="CBS"/>
    <property type="match status" value="4"/>
</dbReference>
<protein>
    <recommendedName>
        <fullName evidence="3">CBS domain-containing protein</fullName>
    </recommendedName>
</protein>
<accession>A0A1F7KAM0</accession>
<proteinExistence type="predicted"/>
<feature type="domain" description="CBS" evidence="3">
    <location>
        <begin position="142"/>
        <end position="199"/>
    </location>
</feature>
<evidence type="ECO:0000256" key="1">
    <source>
        <dbReference type="ARBA" id="ARBA00023122"/>
    </source>
</evidence>
<dbReference type="Proteomes" id="UP000178450">
    <property type="component" value="Unassembled WGS sequence"/>
</dbReference>
<evidence type="ECO:0000313" key="4">
    <source>
        <dbReference type="EMBL" id="OGK64912.1"/>
    </source>
</evidence>
<name>A0A1F7KAM0_9BACT</name>
<organism evidence="4 5">
    <name type="scientific">Candidatus Roizmanbacteria bacterium RIFOXYA1_FULL_41_12</name>
    <dbReference type="NCBI Taxonomy" id="1802082"/>
    <lineage>
        <taxon>Bacteria</taxon>
        <taxon>Candidatus Roizmaniibacteriota</taxon>
    </lineage>
</organism>
<dbReference type="Gene3D" id="3.10.580.10">
    <property type="entry name" value="CBS-domain"/>
    <property type="match status" value="2"/>
</dbReference>
<evidence type="ECO:0000259" key="3">
    <source>
        <dbReference type="PROSITE" id="PS51371"/>
    </source>
</evidence>
<comment type="caution">
    <text evidence="4">The sequence shown here is derived from an EMBL/GenBank/DDBJ whole genome shotgun (WGS) entry which is preliminary data.</text>
</comment>
<feature type="domain" description="CBS" evidence="3">
    <location>
        <begin position="221"/>
        <end position="277"/>
    </location>
</feature>
<dbReference type="CDD" id="cd02205">
    <property type="entry name" value="CBS_pair_SF"/>
    <property type="match status" value="1"/>
</dbReference>
<gene>
    <name evidence="4" type="ORF">A2209_04415</name>
</gene>
<reference evidence="4 5" key="1">
    <citation type="journal article" date="2016" name="Nat. Commun.">
        <title>Thousands of microbial genomes shed light on interconnected biogeochemical processes in an aquifer system.</title>
        <authorList>
            <person name="Anantharaman K."/>
            <person name="Brown C.T."/>
            <person name="Hug L.A."/>
            <person name="Sharon I."/>
            <person name="Castelle C.J."/>
            <person name="Probst A.J."/>
            <person name="Thomas B.C."/>
            <person name="Singh A."/>
            <person name="Wilkins M.J."/>
            <person name="Karaoz U."/>
            <person name="Brodie E.L."/>
            <person name="Williams K.H."/>
            <person name="Hubbard S.S."/>
            <person name="Banfield J.F."/>
        </authorList>
    </citation>
    <scope>NUCLEOTIDE SEQUENCE [LARGE SCALE GENOMIC DNA]</scope>
</reference>